<feature type="compositionally biased region" description="Basic and acidic residues" evidence="1">
    <location>
        <begin position="151"/>
        <end position="161"/>
    </location>
</feature>
<feature type="transmembrane region" description="Helical" evidence="2">
    <location>
        <begin position="108"/>
        <end position="127"/>
    </location>
</feature>
<reference evidence="3 4" key="1">
    <citation type="journal article" date="2018" name="Int. J. Syst. Evol. Microbiol.">
        <title>Glycomyces paridis sp. nov., isolated from the medicinal plant Paris polyphylla.</title>
        <authorList>
            <person name="Fang X.M."/>
            <person name="Bai J.L."/>
            <person name="Su J."/>
            <person name="Zhao L.L."/>
            <person name="Liu H.Y."/>
            <person name="Ma B.P."/>
            <person name="Zhang Y.Q."/>
            <person name="Yu L.Y."/>
        </authorList>
    </citation>
    <scope>NUCLEOTIDE SEQUENCE [LARGE SCALE GENOMIC DNA]</scope>
    <source>
        <strain evidence="3 4">CPCC 204357</strain>
    </source>
</reference>
<evidence type="ECO:0000313" key="4">
    <source>
        <dbReference type="Proteomes" id="UP000305792"/>
    </source>
</evidence>
<dbReference type="AlphaFoldDB" id="A0A4S8PJ23"/>
<evidence type="ECO:0000256" key="2">
    <source>
        <dbReference type="SAM" id="Phobius"/>
    </source>
</evidence>
<keyword evidence="4" id="KW-1185">Reference proteome</keyword>
<proteinExistence type="predicted"/>
<sequence>MSRPKQDWPVQWHITPDGSAIKAYPKAKDHSNPQQKPPEGLKYLRYRTTRPLELSDLYALEADLAGSNARFDRVSTVPLIAGGAGLLGLVLASLVFPMLDLEGTPANALFTVSIPLLAIGLLGMLILPGLMRSRFERLHTAHGLASSTPEVLKEPEARKAVETPGTVSGPSIGHSETP</sequence>
<feature type="compositionally biased region" description="Polar residues" evidence="1">
    <location>
        <begin position="165"/>
        <end position="178"/>
    </location>
</feature>
<dbReference type="RefSeq" id="WP_136528547.1">
    <property type="nucleotide sequence ID" value="NZ_STGX01000003.1"/>
</dbReference>
<name>A0A4S8PJ23_9ACTN</name>
<organism evidence="3 4">
    <name type="scientific">Glycomyces paridis</name>
    <dbReference type="NCBI Taxonomy" id="2126555"/>
    <lineage>
        <taxon>Bacteria</taxon>
        <taxon>Bacillati</taxon>
        <taxon>Actinomycetota</taxon>
        <taxon>Actinomycetes</taxon>
        <taxon>Glycomycetales</taxon>
        <taxon>Glycomycetaceae</taxon>
        <taxon>Glycomyces</taxon>
    </lineage>
</organism>
<feature type="region of interest" description="Disordered" evidence="1">
    <location>
        <begin position="146"/>
        <end position="178"/>
    </location>
</feature>
<evidence type="ECO:0000256" key="1">
    <source>
        <dbReference type="SAM" id="MobiDB-lite"/>
    </source>
</evidence>
<evidence type="ECO:0000313" key="3">
    <source>
        <dbReference type="EMBL" id="THV30683.1"/>
    </source>
</evidence>
<protein>
    <submittedName>
        <fullName evidence="3">Uncharacterized protein</fullName>
    </submittedName>
</protein>
<dbReference type="OrthoDB" id="5182103at2"/>
<comment type="caution">
    <text evidence="3">The sequence shown here is derived from an EMBL/GenBank/DDBJ whole genome shotgun (WGS) entry which is preliminary data.</text>
</comment>
<dbReference type="EMBL" id="STGX01000003">
    <property type="protein sequence ID" value="THV30683.1"/>
    <property type="molecule type" value="Genomic_DNA"/>
</dbReference>
<gene>
    <name evidence="3" type="ORF">E9998_04665</name>
</gene>
<accession>A0A4S8PJ23</accession>
<keyword evidence="2" id="KW-0472">Membrane</keyword>
<keyword evidence="2" id="KW-0812">Transmembrane</keyword>
<dbReference type="Proteomes" id="UP000305792">
    <property type="component" value="Unassembled WGS sequence"/>
</dbReference>
<feature type="transmembrane region" description="Helical" evidence="2">
    <location>
        <begin position="77"/>
        <end position="96"/>
    </location>
</feature>
<keyword evidence="2" id="KW-1133">Transmembrane helix</keyword>